<feature type="binding site" evidence="6">
    <location>
        <begin position="205"/>
        <end position="212"/>
    </location>
    <ligand>
        <name>ATP</name>
        <dbReference type="ChEBI" id="CHEBI:30616"/>
    </ligand>
</feature>
<dbReference type="Proteomes" id="UP000241890">
    <property type="component" value="Unassembled WGS sequence"/>
</dbReference>
<dbReference type="Gene3D" id="1.20.58.530">
    <property type="match status" value="1"/>
</dbReference>
<dbReference type="SMART" id="SM00242">
    <property type="entry name" value="MYSc"/>
    <property type="match status" value="1"/>
</dbReference>
<dbReference type="InterPro" id="IPR001609">
    <property type="entry name" value="Myosin_head_motor_dom-like"/>
</dbReference>
<evidence type="ECO:0000256" key="6">
    <source>
        <dbReference type="PROSITE-ProRule" id="PRU00782"/>
    </source>
</evidence>
<dbReference type="Gene3D" id="3.40.850.10">
    <property type="entry name" value="Kinesin motor domain"/>
    <property type="match status" value="2"/>
</dbReference>
<dbReference type="GO" id="GO:0007015">
    <property type="term" value="P:actin filament organization"/>
    <property type="evidence" value="ECO:0007669"/>
    <property type="project" value="TreeGrafter"/>
</dbReference>
<dbReference type="GO" id="GO:0051015">
    <property type="term" value="F:actin filament binding"/>
    <property type="evidence" value="ECO:0007669"/>
    <property type="project" value="TreeGrafter"/>
</dbReference>
<evidence type="ECO:0000313" key="10">
    <source>
        <dbReference type="Proteomes" id="UP000241890"/>
    </source>
</evidence>
<evidence type="ECO:0000256" key="5">
    <source>
        <dbReference type="ARBA" id="ARBA00023203"/>
    </source>
</evidence>
<keyword evidence="1 6" id="KW-0547">Nucleotide-binding</keyword>
<keyword evidence="2 6" id="KW-0067">ATP-binding</keyword>
<keyword evidence="10" id="KW-1185">Reference proteome</keyword>
<feature type="compositionally biased region" description="Basic and acidic residues" evidence="7">
    <location>
        <begin position="422"/>
        <end position="432"/>
    </location>
</feature>
<dbReference type="InterPro" id="IPR027417">
    <property type="entry name" value="P-loop_NTPase"/>
</dbReference>
<evidence type="ECO:0000256" key="7">
    <source>
        <dbReference type="SAM" id="MobiDB-lite"/>
    </source>
</evidence>
<protein>
    <submittedName>
        <fullName evidence="9">Myosin-2</fullName>
    </submittedName>
</protein>
<dbReference type="Pfam" id="PF00063">
    <property type="entry name" value="Myosin_head"/>
    <property type="match status" value="3"/>
</dbReference>
<dbReference type="Gene3D" id="1.10.10.820">
    <property type="match status" value="1"/>
</dbReference>
<evidence type="ECO:0000259" key="8">
    <source>
        <dbReference type="PROSITE" id="PS51456"/>
    </source>
</evidence>
<keyword evidence="5 6" id="KW-0009">Actin-binding</keyword>
<reference evidence="9 10" key="1">
    <citation type="submission" date="2017-12" db="EMBL/GenBank/DDBJ databases">
        <title>Sequencing, de novo assembly and annotation of complete genome of a new Thraustochytrid species, strain FCC1311.</title>
        <authorList>
            <person name="Sedici K."/>
            <person name="Godart F."/>
            <person name="Aiese Cigliano R."/>
            <person name="Sanseverino W."/>
            <person name="Barakat M."/>
            <person name="Ortet P."/>
            <person name="Marechal E."/>
            <person name="Cagnac O."/>
            <person name="Amato A."/>
        </authorList>
    </citation>
    <scope>NUCLEOTIDE SEQUENCE [LARGE SCALE GENOMIC DNA]</scope>
</reference>
<comment type="caution">
    <text evidence="6">Lacks conserved residue(s) required for the propagation of feature annotation.</text>
</comment>
<dbReference type="InParanoid" id="A0A2R5GA85"/>
<gene>
    <name evidence="9" type="ORF">FCC1311_041552</name>
</gene>
<dbReference type="GO" id="GO:0016459">
    <property type="term" value="C:myosin complex"/>
    <property type="evidence" value="ECO:0007669"/>
    <property type="project" value="UniProtKB-KW"/>
</dbReference>
<dbReference type="PANTHER" id="PTHR13140:SF845">
    <property type="entry name" value="MYOSIN-LIKE PROTEIN"/>
    <property type="match status" value="1"/>
</dbReference>
<dbReference type="PROSITE" id="PS51456">
    <property type="entry name" value="MYOSIN_MOTOR"/>
    <property type="match status" value="1"/>
</dbReference>
<dbReference type="GO" id="GO:0005524">
    <property type="term" value="F:ATP binding"/>
    <property type="evidence" value="ECO:0007669"/>
    <property type="project" value="UniProtKB-UniRule"/>
</dbReference>
<dbReference type="CDD" id="cd00124">
    <property type="entry name" value="MYSc"/>
    <property type="match status" value="1"/>
</dbReference>
<evidence type="ECO:0000256" key="2">
    <source>
        <dbReference type="ARBA" id="ARBA00022840"/>
    </source>
</evidence>
<evidence type="ECO:0000256" key="4">
    <source>
        <dbReference type="ARBA" id="ARBA00023175"/>
    </source>
</evidence>
<evidence type="ECO:0000313" key="9">
    <source>
        <dbReference type="EMBL" id="GBG27932.1"/>
    </source>
</evidence>
<evidence type="ECO:0000256" key="1">
    <source>
        <dbReference type="ARBA" id="ARBA00022741"/>
    </source>
</evidence>
<organism evidence="9 10">
    <name type="scientific">Hondaea fermentalgiana</name>
    <dbReference type="NCBI Taxonomy" id="2315210"/>
    <lineage>
        <taxon>Eukaryota</taxon>
        <taxon>Sar</taxon>
        <taxon>Stramenopiles</taxon>
        <taxon>Bigyra</taxon>
        <taxon>Labyrinthulomycetes</taxon>
        <taxon>Thraustochytrida</taxon>
        <taxon>Thraustochytriidae</taxon>
        <taxon>Hondaea</taxon>
    </lineage>
</organism>
<dbReference type="PRINTS" id="PR00193">
    <property type="entry name" value="MYOSINHEAVY"/>
</dbReference>
<feature type="domain" description="Myosin motor" evidence="8">
    <location>
        <begin position="84"/>
        <end position="673"/>
    </location>
</feature>
<evidence type="ECO:0000256" key="3">
    <source>
        <dbReference type="ARBA" id="ARBA00023123"/>
    </source>
</evidence>
<keyword evidence="4 6" id="KW-0505">Motor protein</keyword>
<feature type="region of interest" description="Disordered" evidence="7">
    <location>
        <begin position="510"/>
        <end position="530"/>
    </location>
</feature>
<feature type="compositionally biased region" description="Basic and acidic residues" evidence="7">
    <location>
        <begin position="519"/>
        <end position="530"/>
    </location>
</feature>
<keyword evidence="3 6" id="KW-0518">Myosin</keyword>
<comment type="similarity">
    <text evidence="6">Belongs to the TRAFAC class myosin-kinesin ATPase superfamily. Myosin family.</text>
</comment>
<dbReference type="GO" id="GO:0000146">
    <property type="term" value="F:microfilament motor activity"/>
    <property type="evidence" value="ECO:0007669"/>
    <property type="project" value="TreeGrafter"/>
</dbReference>
<dbReference type="EMBL" id="BEYU01000037">
    <property type="protein sequence ID" value="GBG27932.1"/>
    <property type="molecule type" value="Genomic_DNA"/>
</dbReference>
<dbReference type="InterPro" id="IPR036961">
    <property type="entry name" value="Kinesin_motor_dom_sf"/>
</dbReference>
<proteinExistence type="inferred from homology"/>
<comment type="caution">
    <text evidence="9">The sequence shown here is derived from an EMBL/GenBank/DDBJ whole genome shotgun (WGS) entry which is preliminary data.</text>
</comment>
<dbReference type="Gene3D" id="1.20.120.720">
    <property type="entry name" value="Myosin VI head, motor domain, U50 subdomain"/>
    <property type="match status" value="1"/>
</dbReference>
<accession>A0A2R5GA85</accession>
<feature type="region of interest" description="Disordered" evidence="7">
    <location>
        <begin position="418"/>
        <end position="451"/>
    </location>
</feature>
<sequence length="921" mass="101413">MTSIGQHVWFAGGESAKSVQTQSSQRNLIDAGAEWKRGCVEGVNDENETLVIREAEIWSESQNASSMTFTVPRGKVFLANPLRQKTEDMSSLKYINEPSLLHNIEQRALANAPYSFLGTVLVTLNPIKDVGDPGHLLGSAKALNKPHPYGIAERAFQQMDFAARRIAATKVRDIRSYEGGHSIEKEKAPVLQAEYQPDQSIIVSGESGSGKSESCKRVLRHLVARCASKEHRAQIGNGLSGLEQALLDANPVLEAFGNAVTLSNHNSEDVSQWIFDADTPAFSEMCKGLQSLGLAEEDKDQVFGVLMAILHLGNLRFAPAPSGTVGGDAADGAIVLSPEDPGLPRSTLDRIADLLSISAEDLRVLLCERTINAAGESLQVRLDDHQASQARDGLVRALYSALFDWIIARANRHFSRGAASQDVDHDVDDKENSVANVPRGPWQSTSKSPAPDGVEASIGVLDIFGFENFSKNGLEQLLINFANEALQKTFQEQVLVAEANLYRSEGILGDQAGASSSRPESEQTHEESKAAELLQGKGGLLLTVEDMSCTPQPNDGKLLQHLHRTYVTHGAYEKPHPRFVDAQFVVAHFAGKVAYDVEGFVQTNVDRVPMRVVECLNASGDKRVVSHLFASESGASSSRKKRGLCSKFSTEIQRLVRVLEATNCSFIRCIKPNAALQRGPGDDWIRRAYVSKQLRYLSIPQTARVLSAGGLPTRIPYAEVMASYSQTLPQEVLENWLQVPGRAEDHAAFCRALVPTDLKDVSESKDDRNMWETDLDGEGEMTDWEDDLEDVHGLSEGAGNMDLAIVVSPRQRSQLGGPKLLLSGRPIVPASATARIQELETEVKQMRKALEAVQNSQHSMLRMMEESQRRERLLVEEHFRLLRYLESSSTRPVGNVPPRKKIERAPVWEWCLFGRCYKEVE</sequence>
<dbReference type="GO" id="GO:0016020">
    <property type="term" value="C:membrane"/>
    <property type="evidence" value="ECO:0007669"/>
    <property type="project" value="TreeGrafter"/>
</dbReference>
<dbReference type="SUPFAM" id="SSF52540">
    <property type="entry name" value="P-loop containing nucleoside triphosphate hydrolases"/>
    <property type="match status" value="1"/>
</dbReference>
<dbReference type="PANTHER" id="PTHR13140">
    <property type="entry name" value="MYOSIN"/>
    <property type="match status" value="1"/>
</dbReference>
<dbReference type="GO" id="GO:0005737">
    <property type="term" value="C:cytoplasm"/>
    <property type="evidence" value="ECO:0007669"/>
    <property type="project" value="TreeGrafter"/>
</dbReference>
<name>A0A2R5GA85_9STRA</name>
<dbReference type="AlphaFoldDB" id="A0A2R5GA85"/>